<dbReference type="OrthoDB" id="6768044at2759"/>
<organism evidence="1 2">
    <name type="scientific">Callosobruchus maculatus</name>
    <name type="common">Southern cowpea weevil</name>
    <name type="synonym">Pulse bruchid</name>
    <dbReference type="NCBI Taxonomy" id="64391"/>
    <lineage>
        <taxon>Eukaryota</taxon>
        <taxon>Metazoa</taxon>
        <taxon>Ecdysozoa</taxon>
        <taxon>Arthropoda</taxon>
        <taxon>Hexapoda</taxon>
        <taxon>Insecta</taxon>
        <taxon>Pterygota</taxon>
        <taxon>Neoptera</taxon>
        <taxon>Endopterygota</taxon>
        <taxon>Coleoptera</taxon>
        <taxon>Polyphaga</taxon>
        <taxon>Cucujiformia</taxon>
        <taxon>Chrysomeloidea</taxon>
        <taxon>Chrysomelidae</taxon>
        <taxon>Bruchinae</taxon>
        <taxon>Bruchini</taxon>
        <taxon>Callosobruchus</taxon>
    </lineage>
</organism>
<proteinExistence type="predicted"/>
<evidence type="ECO:0000313" key="2">
    <source>
        <dbReference type="Proteomes" id="UP000410492"/>
    </source>
</evidence>
<feature type="non-terminal residue" evidence="1">
    <location>
        <position position="1"/>
    </location>
</feature>
<name>A0A653DX55_CALMS</name>
<sequence length="76" mass="9043">VDYSKAFDNVKWPKLWEILISMRVPYHLVFLIQQLYESNSAHVRIDGNLSSQTGTRKEFVRNVYYLRCCLTFTLNL</sequence>
<reference evidence="1 2" key="1">
    <citation type="submission" date="2019-01" db="EMBL/GenBank/DDBJ databases">
        <authorList>
            <person name="Sayadi A."/>
        </authorList>
    </citation>
    <scope>NUCLEOTIDE SEQUENCE [LARGE SCALE GENOMIC DNA]</scope>
</reference>
<dbReference type="EMBL" id="CAACVG010015101">
    <property type="protein sequence ID" value="VEN64085.1"/>
    <property type="molecule type" value="Genomic_DNA"/>
</dbReference>
<dbReference type="AlphaFoldDB" id="A0A653DX55"/>
<keyword evidence="2" id="KW-1185">Reference proteome</keyword>
<gene>
    <name evidence="1" type="ORF">CALMAC_LOCUS20722</name>
</gene>
<protein>
    <submittedName>
        <fullName evidence="1">Uncharacterized protein</fullName>
    </submittedName>
</protein>
<dbReference type="Proteomes" id="UP000410492">
    <property type="component" value="Unassembled WGS sequence"/>
</dbReference>
<evidence type="ECO:0000313" key="1">
    <source>
        <dbReference type="EMBL" id="VEN64085.1"/>
    </source>
</evidence>
<accession>A0A653DX55</accession>